<dbReference type="GO" id="GO:0016020">
    <property type="term" value="C:membrane"/>
    <property type="evidence" value="ECO:0007669"/>
    <property type="project" value="UniProtKB-SubCell"/>
</dbReference>
<feature type="transmembrane region" description="Helical" evidence="7">
    <location>
        <begin position="252"/>
        <end position="273"/>
    </location>
</feature>
<feature type="transmembrane region" description="Helical" evidence="7">
    <location>
        <begin position="476"/>
        <end position="498"/>
    </location>
</feature>
<comment type="subcellular location">
    <subcellularLocation>
        <location evidence="1">Membrane</location>
        <topology evidence="1">Multi-pass membrane protein</topology>
    </subcellularLocation>
</comment>
<feature type="domain" description="Major facilitator superfamily (MFS) profile" evidence="8">
    <location>
        <begin position="126"/>
        <end position="535"/>
    </location>
</feature>
<evidence type="ECO:0000256" key="2">
    <source>
        <dbReference type="ARBA" id="ARBA00022448"/>
    </source>
</evidence>
<feature type="transmembrane region" description="Helical" evidence="7">
    <location>
        <begin position="417"/>
        <end position="436"/>
    </location>
</feature>
<dbReference type="SUPFAM" id="SSF103473">
    <property type="entry name" value="MFS general substrate transporter"/>
    <property type="match status" value="1"/>
</dbReference>
<feature type="transmembrane region" description="Helical" evidence="7">
    <location>
        <begin position="393"/>
        <end position="410"/>
    </location>
</feature>
<evidence type="ECO:0000256" key="6">
    <source>
        <dbReference type="SAM" id="MobiDB-lite"/>
    </source>
</evidence>
<dbReference type="InterPro" id="IPR011701">
    <property type="entry name" value="MFS"/>
</dbReference>
<evidence type="ECO:0000313" key="10">
    <source>
        <dbReference type="Proteomes" id="UP000242519"/>
    </source>
</evidence>
<sequence length="568" mass="62734">MTELSCSSLLWRLVPRVTALSPHLSYSRSSEETYKISALTISPPQRLATGTIPPTPTGLPNPEKGSPGDLPAMDSVSAMKPPPRDLNLSSAAATEKATENNPTGHTANPFNKADTKKLLRKLDLHLIPFLALIYLLCFLDRTNVGNARLVSLEKDLKMKGLDYNIALSLLFPFYVLAEIPSNLMLKRFRPSIWFTVIVVSWGLVMTCMGLVHNFSGLLACRAFLGLAEGGLFPGISYFITMWYRRDECGLRIALFFSAATAAGAFGGLLARGISEMAGVGGKPGWAWIFILEGLLTLFVGAFSYWAINDYPATAKFLSVPERAEVERRLSADSGLSQEFHLKYLIQAFQDWKIWVNMFITIGIFTPLYSFALFLPTILKNLGFSNNKAQLMTVPPYVVACICTILGNYAADKAGQRGVFLLGFQSLAIIGLLMLITSDMPHVQYAGTFLAASGIYTLVPLITAWNSDNIGGSMKRGVGIAMQVGFGNLGGVISGFVYLSRDGPRFIKGHSILIAFTSMSFVLTYVMTMYYRRENARREKIFAEISHTDEQRFDEREKGDDATFYRYTV</sequence>
<feature type="transmembrane region" description="Helical" evidence="7">
    <location>
        <begin position="122"/>
        <end position="141"/>
    </location>
</feature>
<feature type="transmembrane region" description="Helical" evidence="7">
    <location>
        <begin position="161"/>
        <end position="179"/>
    </location>
</feature>
<feature type="transmembrane region" description="Helical" evidence="7">
    <location>
        <begin position="442"/>
        <end position="464"/>
    </location>
</feature>
<feature type="transmembrane region" description="Helical" evidence="7">
    <location>
        <begin position="353"/>
        <end position="373"/>
    </location>
</feature>
<evidence type="ECO:0000256" key="7">
    <source>
        <dbReference type="SAM" id="Phobius"/>
    </source>
</evidence>
<evidence type="ECO:0000256" key="5">
    <source>
        <dbReference type="ARBA" id="ARBA00023136"/>
    </source>
</evidence>
<feature type="region of interest" description="Disordered" evidence="6">
    <location>
        <begin position="45"/>
        <end position="110"/>
    </location>
</feature>
<dbReference type="PANTHER" id="PTHR43791">
    <property type="entry name" value="PERMEASE-RELATED"/>
    <property type="match status" value="1"/>
</dbReference>
<dbReference type="Pfam" id="PF07690">
    <property type="entry name" value="MFS_1"/>
    <property type="match status" value="1"/>
</dbReference>
<organism evidence="9 10">
    <name type="scientific">Diplocarpon coronariae</name>
    <dbReference type="NCBI Taxonomy" id="2795749"/>
    <lineage>
        <taxon>Eukaryota</taxon>
        <taxon>Fungi</taxon>
        <taxon>Dikarya</taxon>
        <taxon>Ascomycota</taxon>
        <taxon>Pezizomycotina</taxon>
        <taxon>Leotiomycetes</taxon>
        <taxon>Helotiales</taxon>
        <taxon>Drepanopezizaceae</taxon>
        <taxon>Diplocarpon</taxon>
    </lineage>
</organism>
<dbReference type="Proteomes" id="UP000242519">
    <property type="component" value="Unassembled WGS sequence"/>
</dbReference>
<protein>
    <recommendedName>
        <fullName evidence="8">Major facilitator superfamily (MFS) profile domain-containing protein</fullName>
    </recommendedName>
</protein>
<dbReference type="Gene3D" id="1.20.1250.20">
    <property type="entry name" value="MFS general substrate transporter like domains"/>
    <property type="match status" value="2"/>
</dbReference>
<evidence type="ECO:0000256" key="1">
    <source>
        <dbReference type="ARBA" id="ARBA00004141"/>
    </source>
</evidence>
<name>A0A218ZA00_9HELO</name>
<feature type="transmembrane region" description="Helical" evidence="7">
    <location>
        <begin position="510"/>
        <end position="530"/>
    </location>
</feature>
<dbReference type="GO" id="GO:0022857">
    <property type="term" value="F:transmembrane transporter activity"/>
    <property type="evidence" value="ECO:0007669"/>
    <property type="project" value="InterPro"/>
</dbReference>
<keyword evidence="2" id="KW-0813">Transport</keyword>
<dbReference type="InterPro" id="IPR036259">
    <property type="entry name" value="MFS_trans_sf"/>
</dbReference>
<dbReference type="FunFam" id="1.20.1250.20:FF:000068">
    <property type="entry name" value="MFS general substrate transporter"/>
    <property type="match status" value="1"/>
</dbReference>
<feature type="transmembrane region" description="Helical" evidence="7">
    <location>
        <begin position="285"/>
        <end position="307"/>
    </location>
</feature>
<dbReference type="EMBL" id="MZNU01000099">
    <property type="protein sequence ID" value="OWP04582.1"/>
    <property type="molecule type" value="Genomic_DNA"/>
</dbReference>
<reference evidence="9 10" key="1">
    <citation type="submission" date="2017-04" db="EMBL/GenBank/DDBJ databases">
        <title>Draft genome sequence of Marssonina coronaria NL1: causal agent of apple blotch.</title>
        <authorList>
            <person name="Cheng Q."/>
        </authorList>
    </citation>
    <scope>NUCLEOTIDE SEQUENCE [LARGE SCALE GENOMIC DNA]</scope>
    <source>
        <strain evidence="9 10">NL1</strain>
    </source>
</reference>
<feature type="transmembrane region" description="Helical" evidence="7">
    <location>
        <begin position="191"/>
        <end position="211"/>
    </location>
</feature>
<keyword evidence="10" id="KW-1185">Reference proteome</keyword>
<feature type="compositionally biased region" description="Polar residues" evidence="6">
    <location>
        <begin position="99"/>
        <end position="109"/>
    </location>
</feature>
<dbReference type="AlphaFoldDB" id="A0A218ZA00"/>
<dbReference type="PANTHER" id="PTHR43791:SF57">
    <property type="entry name" value="MAJOR FACILITATOR SUPERFAMILY (MFS) PROFILE DOMAIN-CONTAINING PROTEIN"/>
    <property type="match status" value="1"/>
</dbReference>
<evidence type="ECO:0000313" key="9">
    <source>
        <dbReference type="EMBL" id="OWP04582.1"/>
    </source>
</evidence>
<evidence type="ECO:0000256" key="4">
    <source>
        <dbReference type="ARBA" id="ARBA00022989"/>
    </source>
</evidence>
<comment type="caution">
    <text evidence="9">The sequence shown here is derived from an EMBL/GenBank/DDBJ whole genome shotgun (WGS) entry which is preliminary data.</text>
</comment>
<keyword evidence="3 7" id="KW-0812">Transmembrane</keyword>
<dbReference type="InterPro" id="IPR020846">
    <property type="entry name" value="MFS_dom"/>
</dbReference>
<dbReference type="FunFam" id="1.20.1250.20:FF:000034">
    <property type="entry name" value="MFS general substrate transporter"/>
    <property type="match status" value="1"/>
</dbReference>
<accession>A0A218ZA00</accession>
<evidence type="ECO:0000256" key="3">
    <source>
        <dbReference type="ARBA" id="ARBA00022692"/>
    </source>
</evidence>
<evidence type="ECO:0000259" key="8">
    <source>
        <dbReference type="PROSITE" id="PS50850"/>
    </source>
</evidence>
<gene>
    <name evidence="9" type="ORF">B2J93_4861</name>
</gene>
<dbReference type="InParanoid" id="A0A218ZA00"/>
<dbReference type="OrthoDB" id="2962993at2759"/>
<keyword evidence="5 7" id="KW-0472">Membrane</keyword>
<proteinExistence type="predicted"/>
<dbReference type="FunCoup" id="A0A218ZA00">
    <property type="interactions" value="137"/>
</dbReference>
<dbReference type="PROSITE" id="PS50850">
    <property type="entry name" value="MFS"/>
    <property type="match status" value="1"/>
</dbReference>
<keyword evidence="4 7" id="KW-1133">Transmembrane helix</keyword>